<evidence type="ECO:0000256" key="1">
    <source>
        <dbReference type="SAM" id="Phobius"/>
    </source>
</evidence>
<dbReference type="InterPro" id="IPR013424">
    <property type="entry name" value="Ice-binding_C"/>
</dbReference>
<evidence type="ECO:0008006" key="4">
    <source>
        <dbReference type="Google" id="ProtNLM"/>
    </source>
</evidence>
<protein>
    <recommendedName>
        <fullName evidence="4">PEP-CTERM protein-sorting domain-containing protein</fullName>
    </recommendedName>
</protein>
<keyword evidence="1" id="KW-0812">Transmembrane</keyword>
<keyword evidence="3" id="KW-1185">Reference proteome</keyword>
<dbReference type="NCBIfam" id="NF041539">
    <property type="entry name" value="choice_anch_R"/>
    <property type="match status" value="1"/>
</dbReference>
<name>A0A5B9QCY0_9BACT</name>
<keyword evidence="1" id="KW-0472">Membrane</keyword>
<feature type="transmembrane region" description="Helical" evidence="1">
    <location>
        <begin position="200"/>
        <end position="217"/>
    </location>
</feature>
<proteinExistence type="predicted"/>
<reference evidence="2 3" key="1">
    <citation type="submission" date="2019-08" db="EMBL/GenBank/DDBJ databases">
        <title>Deep-cultivation of Planctomycetes and their phenomic and genomic characterization uncovers novel biology.</title>
        <authorList>
            <person name="Wiegand S."/>
            <person name="Jogler M."/>
            <person name="Boedeker C."/>
            <person name="Pinto D."/>
            <person name="Vollmers J."/>
            <person name="Rivas-Marin E."/>
            <person name="Kohn T."/>
            <person name="Peeters S.H."/>
            <person name="Heuer A."/>
            <person name="Rast P."/>
            <person name="Oberbeckmann S."/>
            <person name="Bunk B."/>
            <person name="Jeske O."/>
            <person name="Meyerdierks A."/>
            <person name="Storesund J.E."/>
            <person name="Kallscheuer N."/>
            <person name="Luecker S."/>
            <person name="Lage O.M."/>
            <person name="Pohl T."/>
            <person name="Merkel B.J."/>
            <person name="Hornburger P."/>
            <person name="Mueller R.-W."/>
            <person name="Bruemmer F."/>
            <person name="Labrenz M."/>
            <person name="Spormann A.M."/>
            <person name="Op den Camp H."/>
            <person name="Overmann J."/>
            <person name="Amann R."/>
            <person name="Jetten M.S.M."/>
            <person name="Mascher T."/>
            <person name="Medema M.H."/>
            <person name="Devos D.P."/>
            <person name="Kaster A.-K."/>
            <person name="Ovreas L."/>
            <person name="Rohde M."/>
            <person name="Galperin M.Y."/>
            <person name="Jogler C."/>
        </authorList>
    </citation>
    <scope>NUCLEOTIDE SEQUENCE [LARGE SCALE GENOMIC DNA]</scope>
    <source>
        <strain evidence="2 3">Pr1d</strain>
    </source>
</reference>
<dbReference type="OrthoDB" id="8756024at2"/>
<gene>
    <name evidence="2" type="ORF">Pr1d_27740</name>
</gene>
<dbReference type="AlphaFoldDB" id="A0A5B9QCY0"/>
<dbReference type="Proteomes" id="UP000323917">
    <property type="component" value="Chromosome"/>
</dbReference>
<sequence>MLCNQSRASYLFMAIAMVAIIFFCEPAGAAILLDKSPATTGATVITNALGNASTSQNFAEDFSFSSAASLTAMDIYMSPLLPVVGDSVTIRLYEDTSGIPGTLLTELIEEIAIIDSEGAVTGNVRVHADFTTPISLDAAKTYWIGMSGTSKDLDLTGLSGVDPTGTMAQFTGTTFGFFTGEVGADDMAFRLEGTLVPEPATGLLLLVGISFGFLRIFN</sequence>
<dbReference type="NCBIfam" id="TIGR02595">
    <property type="entry name" value="PEP_CTERM"/>
    <property type="match status" value="1"/>
</dbReference>
<evidence type="ECO:0000313" key="3">
    <source>
        <dbReference type="Proteomes" id="UP000323917"/>
    </source>
</evidence>
<organism evidence="2 3">
    <name type="scientific">Bythopirellula goksoeyrii</name>
    <dbReference type="NCBI Taxonomy" id="1400387"/>
    <lineage>
        <taxon>Bacteria</taxon>
        <taxon>Pseudomonadati</taxon>
        <taxon>Planctomycetota</taxon>
        <taxon>Planctomycetia</taxon>
        <taxon>Pirellulales</taxon>
        <taxon>Lacipirellulaceae</taxon>
        <taxon>Bythopirellula</taxon>
    </lineage>
</organism>
<dbReference type="RefSeq" id="WP_148073982.1">
    <property type="nucleotide sequence ID" value="NZ_CP042913.1"/>
</dbReference>
<dbReference type="EMBL" id="CP042913">
    <property type="protein sequence ID" value="QEG35475.1"/>
    <property type="molecule type" value="Genomic_DNA"/>
</dbReference>
<evidence type="ECO:0000313" key="2">
    <source>
        <dbReference type="EMBL" id="QEG35475.1"/>
    </source>
</evidence>
<accession>A0A5B9QCY0</accession>
<dbReference type="KEGG" id="bgok:Pr1d_27740"/>
<keyword evidence="1" id="KW-1133">Transmembrane helix</keyword>